<dbReference type="EMBL" id="MU393432">
    <property type="protein sequence ID" value="KAI4869220.1"/>
    <property type="molecule type" value="Genomic_DNA"/>
</dbReference>
<evidence type="ECO:0000313" key="1">
    <source>
        <dbReference type="EMBL" id="KAI4869220.1"/>
    </source>
</evidence>
<proteinExistence type="predicted"/>
<keyword evidence="2" id="KW-1185">Reference proteome</keyword>
<name>A0ACB9ZDC0_9PEZI</name>
<dbReference type="Proteomes" id="UP001497700">
    <property type="component" value="Unassembled WGS sequence"/>
</dbReference>
<protein>
    <submittedName>
        <fullName evidence="1">Uncharacterized protein</fullName>
    </submittedName>
</protein>
<comment type="caution">
    <text evidence="1">The sequence shown here is derived from an EMBL/GenBank/DDBJ whole genome shotgun (WGS) entry which is preliminary data.</text>
</comment>
<sequence>MTYAQPNIESGDELAAMFSRNLTLQPQQVQPSREIPRTVEPEPQITYSISQHYHHSGHIVHQDQPVVELQRPSSEPPQPLQPTAESILHKHGIDYSALSAAQMELFKAADDSQKLRLIQLWQISPPTHTRDSPVVGLTRTTVEQEELLAQFRYEQRQAEEQQRNSIMSMDGTPLTPVQTGDGRWVAMSDPEPYMMSGYEALARREYEESAKRQYEESMSIPKDVYNHFGTAVGGPTYRPATDPVYESDWARQQRAMENQYGAFQQMDGMEL</sequence>
<reference evidence="1 2" key="1">
    <citation type="journal article" date="2022" name="New Phytol.">
        <title>Ecological generalism drives hyperdiversity of secondary metabolite gene clusters in xylarialean endophytes.</title>
        <authorList>
            <person name="Franco M.E.E."/>
            <person name="Wisecaver J.H."/>
            <person name="Arnold A.E."/>
            <person name="Ju Y.M."/>
            <person name="Slot J.C."/>
            <person name="Ahrendt S."/>
            <person name="Moore L.P."/>
            <person name="Eastman K.E."/>
            <person name="Scott K."/>
            <person name="Konkel Z."/>
            <person name="Mondo S.J."/>
            <person name="Kuo A."/>
            <person name="Hayes R.D."/>
            <person name="Haridas S."/>
            <person name="Andreopoulos B."/>
            <person name="Riley R."/>
            <person name="LaButti K."/>
            <person name="Pangilinan J."/>
            <person name="Lipzen A."/>
            <person name="Amirebrahimi M."/>
            <person name="Yan J."/>
            <person name="Adam C."/>
            <person name="Keymanesh K."/>
            <person name="Ng V."/>
            <person name="Louie K."/>
            <person name="Northen T."/>
            <person name="Drula E."/>
            <person name="Henrissat B."/>
            <person name="Hsieh H.M."/>
            <person name="Youens-Clark K."/>
            <person name="Lutzoni F."/>
            <person name="Miadlikowska J."/>
            <person name="Eastwood D.C."/>
            <person name="Hamelin R.C."/>
            <person name="Grigoriev I.V."/>
            <person name="U'Ren J.M."/>
        </authorList>
    </citation>
    <scope>NUCLEOTIDE SEQUENCE [LARGE SCALE GENOMIC DNA]</scope>
    <source>
        <strain evidence="1 2">CBS 119005</strain>
    </source>
</reference>
<gene>
    <name evidence="1" type="ORF">F4820DRAFT_45137</name>
</gene>
<accession>A0ACB9ZDC0</accession>
<organism evidence="1 2">
    <name type="scientific">Hypoxylon rubiginosum</name>
    <dbReference type="NCBI Taxonomy" id="110542"/>
    <lineage>
        <taxon>Eukaryota</taxon>
        <taxon>Fungi</taxon>
        <taxon>Dikarya</taxon>
        <taxon>Ascomycota</taxon>
        <taxon>Pezizomycotina</taxon>
        <taxon>Sordariomycetes</taxon>
        <taxon>Xylariomycetidae</taxon>
        <taxon>Xylariales</taxon>
        <taxon>Hypoxylaceae</taxon>
        <taxon>Hypoxylon</taxon>
    </lineage>
</organism>
<evidence type="ECO:0000313" key="2">
    <source>
        <dbReference type="Proteomes" id="UP001497700"/>
    </source>
</evidence>